<evidence type="ECO:0000313" key="6">
    <source>
        <dbReference type="Proteomes" id="UP000193642"/>
    </source>
</evidence>
<accession>A0A1Y2CJV9</accession>
<comment type="similarity">
    <text evidence="1 4">Belongs to the short-chain dehydrogenases/reductases (SDR) family.</text>
</comment>
<dbReference type="STRING" id="329046.A0A1Y2CJV9"/>
<dbReference type="Pfam" id="PF00106">
    <property type="entry name" value="adh_short"/>
    <property type="match status" value="1"/>
</dbReference>
<keyword evidence="2" id="KW-0521">NADP</keyword>
<protein>
    <submittedName>
        <fullName evidence="5">NAD(P)-binding protein</fullName>
    </submittedName>
</protein>
<evidence type="ECO:0000256" key="1">
    <source>
        <dbReference type="ARBA" id="ARBA00006484"/>
    </source>
</evidence>
<keyword evidence="3" id="KW-0560">Oxidoreductase</keyword>
<dbReference type="AlphaFoldDB" id="A0A1Y2CJV9"/>
<gene>
    <name evidence="5" type="ORF">BCR33DRAFT_715057</name>
</gene>
<evidence type="ECO:0000256" key="2">
    <source>
        <dbReference type="ARBA" id="ARBA00022857"/>
    </source>
</evidence>
<comment type="caution">
    <text evidence="5">The sequence shown here is derived from an EMBL/GenBank/DDBJ whole genome shotgun (WGS) entry which is preliminary data.</text>
</comment>
<sequence>MYSTNDIPSLAGKNFVVTGGHSGLGYETCKYLALHKAAIVIIACRSEDKANEAIAKISEMAPSTNLVFVELKLNDLKQVKTAAQKIVDFGVTIDVLINSAGIANTPFALSTDGIEEQFAYNHVGPFLFTTTLLPALLKSAEPRIVNISSHYHTQVSTPSGILFDSINDPNAMTDAERYAQSRLATILFSKALHKRVGSRVYINTVDPGNDVRSSGTTPQKESKIHHRISGLFGGGAAAAAKADAAAVSSVLDAVKTPLYVATSKDIVEKGYKDAYFAPVADKERGDKELSELAKDKELAERLWEFTESLIKEKIMEAPRIPLP</sequence>
<evidence type="ECO:0000256" key="3">
    <source>
        <dbReference type="ARBA" id="ARBA00023002"/>
    </source>
</evidence>
<organism evidence="5 6">
    <name type="scientific">Rhizoclosmatium globosum</name>
    <dbReference type="NCBI Taxonomy" id="329046"/>
    <lineage>
        <taxon>Eukaryota</taxon>
        <taxon>Fungi</taxon>
        <taxon>Fungi incertae sedis</taxon>
        <taxon>Chytridiomycota</taxon>
        <taxon>Chytridiomycota incertae sedis</taxon>
        <taxon>Chytridiomycetes</taxon>
        <taxon>Chytridiales</taxon>
        <taxon>Chytriomycetaceae</taxon>
        <taxon>Rhizoclosmatium</taxon>
    </lineage>
</organism>
<dbReference type="PRINTS" id="PR00081">
    <property type="entry name" value="GDHRDH"/>
</dbReference>
<dbReference type="GO" id="GO:0016491">
    <property type="term" value="F:oxidoreductase activity"/>
    <property type="evidence" value="ECO:0007669"/>
    <property type="project" value="UniProtKB-KW"/>
</dbReference>
<evidence type="ECO:0000256" key="4">
    <source>
        <dbReference type="RuleBase" id="RU000363"/>
    </source>
</evidence>
<dbReference type="OrthoDB" id="2139014at2759"/>
<dbReference type="PRINTS" id="PR00080">
    <property type="entry name" value="SDRFAMILY"/>
</dbReference>
<dbReference type="InterPro" id="IPR002347">
    <property type="entry name" value="SDR_fam"/>
</dbReference>
<keyword evidence="6" id="KW-1185">Reference proteome</keyword>
<proteinExistence type="inferred from homology"/>
<dbReference type="InterPro" id="IPR036291">
    <property type="entry name" value="NAD(P)-bd_dom_sf"/>
</dbReference>
<evidence type="ECO:0000313" key="5">
    <source>
        <dbReference type="EMBL" id="ORY47309.1"/>
    </source>
</evidence>
<reference evidence="5 6" key="1">
    <citation type="submission" date="2016-07" db="EMBL/GenBank/DDBJ databases">
        <title>Pervasive Adenine N6-methylation of Active Genes in Fungi.</title>
        <authorList>
            <consortium name="DOE Joint Genome Institute"/>
            <person name="Mondo S.J."/>
            <person name="Dannebaum R.O."/>
            <person name="Kuo R.C."/>
            <person name="Labutti K."/>
            <person name="Haridas S."/>
            <person name="Kuo A."/>
            <person name="Salamov A."/>
            <person name="Ahrendt S.R."/>
            <person name="Lipzen A."/>
            <person name="Sullivan W."/>
            <person name="Andreopoulos W.B."/>
            <person name="Clum A."/>
            <person name="Lindquist E."/>
            <person name="Daum C."/>
            <person name="Ramamoorthy G.K."/>
            <person name="Gryganskyi A."/>
            <person name="Culley D."/>
            <person name="Magnuson J.K."/>
            <person name="James T.Y."/>
            <person name="O'Malley M.A."/>
            <person name="Stajich J.E."/>
            <person name="Spatafora J.W."/>
            <person name="Visel A."/>
            <person name="Grigoriev I.V."/>
        </authorList>
    </citation>
    <scope>NUCLEOTIDE SEQUENCE [LARGE SCALE GENOMIC DNA]</scope>
    <source>
        <strain evidence="5 6">JEL800</strain>
    </source>
</reference>
<dbReference type="Gene3D" id="3.40.50.720">
    <property type="entry name" value="NAD(P)-binding Rossmann-like Domain"/>
    <property type="match status" value="1"/>
</dbReference>
<dbReference type="PANTHER" id="PTHR24320:SF282">
    <property type="entry name" value="WW DOMAIN-CONTAINING OXIDOREDUCTASE"/>
    <property type="match status" value="1"/>
</dbReference>
<dbReference type="EMBL" id="MCGO01000014">
    <property type="protein sequence ID" value="ORY47309.1"/>
    <property type="molecule type" value="Genomic_DNA"/>
</dbReference>
<dbReference type="PANTHER" id="PTHR24320">
    <property type="entry name" value="RETINOL DEHYDROGENASE"/>
    <property type="match status" value="1"/>
</dbReference>
<dbReference type="Proteomes" id="UP000193642">
    <property type="component" value="Unassembled WGS sequence"/>
</dbReference>
<dbReference type="SUPFAM" id="SSF51735">
    <property type="entry name" value="NAD(P)-binding Rossmann-fold domains"/>
    <property type="match status" value="1"/>
</dbReference>
<name>A0A1Y2CJV9_9FUNG</name>